<dbReference type="PROSITE" id="PS50887">
    <property type="entry name" value="GGDEF"/>
    <property type="match status" value="1"/>
</dbReference>
<dbReference type="NCBIfam" id="TIGR00254">
    <property type="entry name" value="GGDEF"/>
    <property type="match status" value="1"/>
</dbReference>
<organism evidence="3 4">
    <name type="scientific">Candidatus Dorea gallistercoris</name>
    <dbReference type="NCBI Taxonomy" id="2838542"/>
    <lineage>
        <taxon>Bacteria</taxon>
        <taxon>Bacillati</taxon>
        <taxon>Bacillota</taxon>
        <taxon>Clostridia</taxon>
        <taxon>Lachnospirales</taxon>
        <taxon>Lachnospiraceae</taxon>
        <taxon>Dorea</taxon>
    </lineage>
</organism>
<accession>A0A9D1UFI5</accession>
<dbReference type="Pfam" id="PF00990">
    <property type="entry name" value="GGDEF"/>
    <property type="match status" value="1"/>
</dbReference>
<feature type="transmembrane region" description="Helical" evidence="1">
    <location>
        <begin position="269"/>
        <end position="290"/>
    </location>
</feature>
<feature type="domain" description="GGDEF" evidence="2">
    <location>
        <begin position="331"/>
        <end position="460"/>
    </location>
</feature>
<protein>
    <submittedName>
        <fullName evidence="3">Diguanylate cyclase</fullName>
        <ecNumber evidence="3">2.7.7.65</ecNumber>
    </submittedName>
</protein>
<gene>
    <name evidence="3" type="ORF">H9873_09710</name>
</gene>
<dbReference type="InterPro" id="IPR000160">
    <property type="entry name" value="GGDEF_dom"/>
</dbReference>
<feature type="transmembrane region" description="Helical" evidence="1">
    <location>
        <begin position="50"/>
        <end position="77"/>
    </location>
</feature>
<proteinExistence type="predicted"/>
<evidence type="ECO:0000256" key="1">
    <source>
        <dbReference type="SAM" id="Phobius"/>
    </source>
</evidence>
<comment type="caution">
    <text evidence="3">The sequence shown here is derived from an EMBL/GenBank/DDBJ whole genome shotgun (WGS) entry which is preliminary data.</text>
</comment>
<dbReference type="InterPro" id="IPR050469">
    <property type="entry name" value="Diguanylate_Cyclase"/>
</dbReference>
<dbReference type="GO" id="GO:0052621">
    <property type="term" value="F:diguanylate cyclase activity"/>
    <property type="evidence" value="ECO:0007669"/>
    <property type="project" value="UniProtKB-EC"/>
</dbReference>
<keyword evidence="1" id="KW-0472">Membrane</keyword>
<reference evidence="3" key="1">
    <citation type="journal article" date="2021" name="PeerJ">
        <title>Extensive microbial diversity within the chicken gut microbiome revealed by metagenomics and culture.</title>
        <authorList>
            <person name="Gilroy R."/>
            <person name="Ravi A."/>
            <person name="Getino M."/>
            <person name="Pursley I."/>
            <person name="Horton D.L."/>
            <person name="Alikhan N.F."/>
            <person name="Baker D."/>
            <person name="Gharbi K."/>
            <person name="Hall N."/>
            <person name="Watson M."/>
            <person name="Adriaenssens E.M."/>
            <person name="Foster-Nyarko E."/>
            <person name="Jarju S."/>
            <person name="Secka A."/>
            <person name="Antonio M."/>
            <person name="Oren A."/>
            <person name="Chaudhuri R.R."/>
            <person name="La Ragione R."/>
            <person name="Hildebrand F."/>
            <person name="Pallen M.J."/>
        </authorList>
    </citation>
    <scope>NUCLEOTIDE SEQUENCE</scope>
    <source>
        <strain evidence="3">ChiSxjej1B13-11762</strain>
    </source>
</reference>
<dbReference type="PANTHER" id="PTHR45138">
    <property type="entry name" value="REGULATORY COMPONENTS OF SENSORY TRANSDUCTION SYSTEM"/>
    <property type="match status" value="1"/>
</dbReference>
<feature type="transmembrane region" description="Helical" evidence="1">
    <location>
        <begin position="176"/>
        <end position="198"/>
    </location>
</feature>
<dbReference type="PANTHER" id="PTHR45138:SF9">
    <property type="entry name" value="DIGUANYLATE CYCLASE DGCM-RELATED"/>
    <property type="match status" value="1"/>
</dbReference>
<feature type="transmembrane region" description="Helical" evidence="1">
    <location>
        <begin position="16"/>
        <end position="38"/>
    </location>
</feature>
<keyword evidence="1" id="KW-1133">Transmembrane helix</keyword>
<dbReference type="SUPFAM" id="SSF55073">
    <property type="entry name" value="Nucleotide cyclase"/>
    <property type="match status" value="1"/>
</dbReference>
<evidence type="ECO:0000313" key="3">
    <source>
        <dbReference type="EMBL" id="HIW84585.1"/>
    </source>
</evidence>
<dbReference type="SMART" id="SM00267">
    <property type="entry name" value="GGDEF"/>
    <property type="match status" value="1"/>
</dbReference>
<feature type="transmembrane region" description="Helical" evidence="1">
    <location>
        <begin position="132"/>
        <end position="156"/>
    </location>
</feature>
<dbReference type="InterPro" id="IPR029787">
    <property type="entry name" value="Nucleotide_cyclase"/>
</dbReference>
<evidence type="ECO:0000259" key="2">
    <source>
        <dbReference type="PROSITE" id="PS50887"/>
    </source>
</evidence>
<dbReference type="AlphaFoldDB" id="A0A9D1UFI5"/>
<evidence type="ECO:0000313" key="4">
    <source>
        <dbReference type="Proteomes" id="UP000824263"/>
    </source>
</evidence>
<keyword evidence="3" id="KW-0808">Transferase</keyword>
<dbReference type="EC" id="2.7.7.65" evidence="3"/>
<name>A0A9D1UFI5_9FIRM</name>
<dbReference type="CDD" id="cd01949">
    <property type="entry name" value="GGDEF"/>
    <property type="match status" value="1"/>
</dbReference>
<feature type="transmembrane region" description="Helical" evidence="1">
    <location>
        <begin position="97"/>
        <end position="120"/>
    </location>
</feature>
<keyword evidence="1" id="KW-0812">Transmembrane</keyword>
<dbReference type="Gene3D" id="3.30.70.270">
    <property type="match status" value="1"/>
</dbReference>
<dbReference type="EMBL" id="DXGF01000171">
    <property type="protein sequence ID" value="HIW84585.1"/>
    <property type="molecule type" value="Genomic_DNA"/>
</dbReference>
<keyword evidence="3" id="KW-0548">Nucleotidyltransferase</keyword>
<sequence length="469" mass="52066">MISLAISRKRTAFRGYLLAALIAFELLMSFSFLGYIHVQPISVTFAYIPVLLAGCLIGPASSSLVGLVFGLASMWKASAPYVAEGDRIFSPLLSNDAFASFLLSIGARVLFGAVIGLLFLWARKSKHHPVLWISLVALSGRFLHSLIVYTFIGLLFPEAGLNIFTAFAVLGAPDNVFSALISTAAVAIAYQFQQTVFFRQLGAQLQNARQISKTQANRILPAATAIAVLILAAASALALYFIQRMQHVLAFSGYDLDEITQYNLLHLQIQFLLGLLSLFFLVSLFLFFVYRYTIYVRYEAKTDALTGILNRNGFFSLCRQTLDEFMFRENSTGYFMVLDIDHFKQINDTFGHPKGDDILSALAQIIKENFDGKAVYGRIGGDEFAILLFTPVALDDLKTILGKFQECVYQIPCDDHRVSCSIGAVPITPPPNINVLYRKADHCLYMAKREGRDQFFICDSSDCSGKEEV</sequence>
<dbReference type="InterPro" id="IPR043128">
    <property type="entry name" value="Rev_trsase/Diguanyl_cyclase"/>
</dbReference>
<dbReference type="Proteomes" id="UP000824263">
    <property type="component" value="Unassembled WGS sequence"/>
</dbReference>
<feature type="transmembrane region" description="Helical" evidence="1">
    <location>
        <begin position="219"/>
        <end position="242"/>
    </location>
</feature>
<dbReference type="Gene3D" id="1.10.1760.20">
    <property type="match status" value="1"/>
</dbReference>
<reference evidence="3" key="2">
    <citation type="submission" date="2021-04" db="EMBL/GenBank/DDBJ databases">
        <authorList>
            <person name="Gilroy R."/>
        </authorList>
    </citation>
    <scope>NUCLEOTIDE SEQUENCE</scope>
    <source>
        <strain evidence="3">ChiSxjej1B13-11762</strain>
    </source>
</reference>